<reference evidence="1 2" key="1">
    <citation type="submission" date="2023-01" db="EMBL/GenBank/DDBJ databases">
        <title>Analysis of 21 Apiospora genomes using comparative genomics revels a genus with tremendous synthesis potential of carbohydrate active enzymes and secondary metabolites.</title>
        <authorList>
            <person name="Sorensen T."/>
        </authorList>
    </citation>
    <scope>NUCLEOTIDE SEQUENCE [LARGE SCALE GENOMIC DNA]</scope>
    <source>
        <strain evidence="1 2">CBS 135458</strain>
    </source>
</reference>
<dbReference type="RefSeq" id="XP_066716004.1">
    <property type="nucleotide sequence ID" value="XM_066856735.1"/>
</dbReference>
<proteinExistence type="predicted"/>
<comment type="caution">
    <text evidence="1">The sequence shown here is derived from an EMBL/GenBank/DDBJ whole genome shotgun (WGS) entry which is preliminary data.</text>
</comment>
<dbReference type="GeneID" id="92089798"/>
<name>A0ABR1VBY2_9PEZI</name>
<sequence>MPTEFTPELKERAAAALCTFAHVAGAIEIPCLGDAATLPAATRSALDKEESKRVMAACKQLGVSVMAALYASVAGANYTLADVVAKEELRA</sequence>
<dbReference type="EMBL" id="JAQQWL010000006">
    <property type="protein sequence ID" value="KAK8068710.1"/>
    <property type="molecule type" value="Genomic_DNA"/>
</dbReference>
<evidence type="ECO:0000313" key="1">
    <source>
        <dbReference type="EMBL" id="KAK8068710.1"/>
    </source>
</evidence>
<keyword evidence="2" id="KW-1185">Reference proteome</keyword>
<gene>
    <name evidence="1" type="ORF">PG994_005326</name>
</gene>
<evidence type="ECO:0000313" key="2">
    <source>
        <dbReference type="Proteomes" id="UP001480595"/>
    </source>
</evidence>
<organism evidence="1 2">
    <name type="scientific">Apiospora phragmitis</name>
    <dbReference type="NCBI Taxonomy" id="2905665"/>
    <lineage>
        <taxon>Eukaryota</taxon>
        <taxon>Fungi</taxon>
        <taxon>Dikarya</taxon>
        <taxon>Ascomycota</taxon>
        <taxon>Pezizomycotina</taxon>
        <taxon>Sordariomycetes</taxon>
        <taxon>Xylariomycetidae</taxon>
        <taxon>Amphisphaeriales</taxon>
        <taxon>Apiosporaceae</taxon>
        <taxon>Apiospora</taxon>
    </lineage>
</organism>
<dbReference type="Proteomes" id="UP001480595">
    <property type="component" value="Unassembled WGS sequence"/>
</dbReference>
<protein>
    <submittedName>
        <fullName evidence="1">Uncharacterized protein</fullName>
    </submittedName>
</protein>
<accession>A0ABR1VBY2</accession>